<protein>
    <submittedName>
        <fullName evidence="1">PaREP2a</fullName>
    </submittedName>
</protein>
<dbReference type="InterPro" id="IPR012490">
    <property type="entry name" value="PaRep2a"/>
</dbReference>
<dbReference type="InParanoid" id="Q8ZWV1"/>
<dbReference type="KEGG" id="pai:PAE1608"/>
<sequence length="102" mass="11857">MAALKDWYRKCFRRPVVPGEEGKVVKRLELYYGMCEIAKAVMAEYGIKPDSPVIREYALRRAFRREWRGKPISCFVTDLRASCNVGERRRHFACLTRPAAST</sequence>
<reference evidence="1 2" key="1">
    <citation type="journal article" date="2002" name="Proc. Natl. Acad. Sci. U.S.A.">
        <title>Genome sequence of the hyperthermophilic crenarchaeon Pyrobaculum aerophilum.</title>
        <authorList>
            <person name="Fitz-Gibbon S.T."/>
            <person name="Ladner H."/>
            <person name="Kim U.J."/>
            <person name="Stetter K.O."/>
            <person name="Simon M.I."/>
            <person name="Miller J.H."/>
        </authorList>
    </citation>
    <scope>NUCLEOTIDE SEQUENCE [LARGE SCALE GENOMIC DNA]</scope>
    <source>
        <strain evidence="2">ATCC 51768 / DSM 7523 / JCM 9630 / CIP 104966 / NBRC 100827 / IM2</strain>
    </source>
</reference>
<organism evidence="1 2">
    <name type="scientific">Pyrobaculum aerophilum (strain ATCC 51768 / DSM 7523 / JCM 9630 / CIP 104966 / NBRC 100827 / IM2)</name>
    <dbReference type="NCBI Taxonomy" id="178306"/>
    <lineage>
        <taxon>Archaea</taxon>
        <taxon>Thermoproteota</taxon>
        <taxon>Thermoprotei</taxon>
        <taxon>Thermoproteales</taxon>
        <taxon>Thermoproteaceae</taxon>
        <taxon>Pyrobaculum</taxon>
    </lineage>
</organism>
<evidence type="ECO:0000313" key="2">
    <source>
        <dbReference type="Proteomes" id="UP000002439"/>
    </source>
</evidence>
<dbReference type="STRING" id="178306.PAE1608"/>
<gene>
    <name evidence="1" type="ordered locus">PAE1608</name>
</gene>
<name>Q8ZWV1_PYRAE</name>
<proteinExistence type="predicted"/>
<keyword evidence="2" id="KW-1185">Reference proteome</keyword>
<evidence type="ECO:0000313" key="1">
    <source>
        <dbReference type="EMBL" id="AAL63598.1"/>
    </source>
</evidence>
<dbReference type="EMBL" id="AE009441">
    <property type="protein sequence ID" value="AAL63598.1"/>
    <property type="molecule type" value="Genomic_DNA"/>
</dbReference>
<accession>Q8ZWV1</accession>
<dbReference type="EnsemblBacteria" id="AAL63598">
    <property type="protein sequence ID" value="AAL63598"/>
    <property type="gene ID" value="PAE1608"/>
</dbReference>
<dbReference type="HOGENOM" id="CLU_162439_0_0_2"/>
<dbReference type="AlphaFoldDB" id="Q8ZWV1"/>
<dbReference type="Proteomes" id="UP000002439">
    <property type="component" value="Chromosome"/>
</dbReference>
<dbReference type="Pfam" id="PF07903">
    <property type="entry name" value="PaRep2a"/>
    <property type="match status" value="1"/>
</dbReference>
<dbReference type="PATRIC" id="fig|178306.9.peg.1185"/>